<dbReference type="KEGG" id="bmx:BMS_2202"/>
<dbReference type="Proteomes" id="UP000008963">
    <property type="component" value="Chromosome"/>
</dbReference>
<organism evidence="1 2">
    <name type="scientific">Halobacteriovorax marinus (strain ATCC BAA-682 / DSM 15412 / SJ)</name>
    <name type="common">Bacteriovorax marinus</name>
    <dbReference type="NCBI Taxonomy" id="862908"/>
    <lineage>
        <taxon>Bacteria</taxon>
        <taxon>Pseudomonadati</taxon>
        <taxon>Bdellovibrionota</taxon>
        <taxon>Bacteriovoracia</taxon>
        <taxon>Bacteriovoracales</taxon>
        <taxon>Halobacteriovoraceae</taxon>
        <taxon>Halobacteriovorax</taxon>
    </lineage>
</organism>
<sequence>MNFTLGIKVSTKKQIDKYITTCTTTFKMFDHDVIISKNKANLWHFSAKRNDKKYLVYCAPNLSKVKSIIKIALKKVPADSKLVVICNTFTNEEKQLAEESNYALVDIHTLQKYGTEMIEAKSNDETSLAA</sequence>
<name>E1X3S7_HALMS</name>
<reference evidence="2" key="1">
    <citation type="journal article" date="2013" name="ISME J.">
        <title>A small predatory core genome in the divergent marine Bacteriovorax marinus SJ and the terrestrial Bdellovibrio bacteriovorus.</title>
        <authorList>
            <person name="Crossman L.C."/>
            <person name="Chen H."/>
            <person name="Cerdeno-Tarraga A.M."/>
            <person name="Brooks K."/>
            <person name="Quail M.A."/>
            <person name="Pineiro S.A."/>
            <person name="Hobley L."/>
            <person name="Sockett R.E."/>
            <person name="Bentley S.D."/>
            <person name="Parkhill J."/>
            <person name="Williams H.N."/>
            <person name="Stine O.C."/>
        </authorList>
    </citation>
    <scope>NUCLEOTIDE SEQUENCE [LARGE SCALE GENOMIC DNA]</scope>
    <source>
        <strain evidence="2">ATCC BAA-682 / DSM 15412 / SJ</strain>
    </source>
</reference>
<evidence type="ECO:0000313" key="2">
    <source>
        <dbReference type="Proteomes" id="UP000008963"/>
    </source>
</evidence>
<keyword evidence="2" id="KW-1185">Reference proteome</keyword>
<protein>
    <submittedName>
        <fullName evidence="1">Uncharacterized protein</fullName>
    </submittedName>
</protein>
<dbReference type="HOGENOM" id="CLU_1935106_0_0_7"/>
<accession>E1X3S7</accession>
<proteinExistence type="predicted"/>
<evidence type="ECO:0000313" key="1">
    <source>
        <dbReference type="EMBL" id="CBW27006.1"/>
    </source>
</evidence>
<dbReference type="PATRIC" id="fig|862908.3.peg.2095"/>
<dbReference type="EMBL" id="FQ312005">
    <property type="protein sequence ID" value="CBW27006.1"/>
    <property type="molecule type" value="Genomic_DNA"/>
</dbReference>
<dbReference type="AlphaFoldDB" id="E1X3S7"/>
<dbReference type="STRING" id="862908.BMS_2202"/>
<gene>
    <name evidence="1" type="ordered locus">BMS_2202</name>
</gene>